<keyword evidence="6 9" id="KW-0418">Kinase</keyword>
<evidence type="ECO:0000256" key="3">
    <source>
        <dbReference type="ARBA" id="ARBA00022679"/>
    </source>
</evidence>
<dbReference type="SUPFAM" id="SSF53067">
    <property type="entry name" value="Actin-like ATPase domain"/>
    <property type="match status" value="2"/>
</dbReference>
<feature type="binding site" evidence="9">
    <location>
        <position position="9"/>
    </location>
    <ligand>
        <name>Mg(2+)</name>
        <dbReference type="ChEBI" id="CHEBI:18420"/>
    </ligand>
</feature>
<dbReference type="PRINTS" id="PR00471">
    <property type="entry name" value="ACETATEKNASE"/>
</dbReference>
<comment type="pathway">
    <text evidence="9">Metabolic intermediate biosynthesis; acetyl-CoA biosynthesis; acetyl-CoA from acetate: step 1/2.</text>
</comment>
<feature type="site" description="Transition state stabilizer" evidence="9">
    <location>
        <position position="151"/>
    </location>
</feature>
<comment type="subunit">
    <text evidence="9">Homodimer.</text>
</comment>
<dbReference type="GO" id="GO:0016301">
    <property type="term" value="F:kinase activity"/>
    <property type="evidence" value="ECO:0007669"/>
    <property type="project" value="UniProtKB-KW"/>
</dbReference>
<comment type="subcellular location">
    <subcellularLocation>
        <location evidence="9">Cytoplasm</location>
    </subcellularLocation>
</comment>
<sequence>METLILAINGGSSSLKYGAFVVGECRAETVVSGAVESRPNHTAGFDEIAAKLGGARPNAIGHRIVHGGPTLFRPTLIDDRVLSNLRAACAFAPLHGPVALDLIAAARRRYPGTLQIACFDTGFHEHLPAIAAVLPVPRALQAAGVRRYGFHGLSCQSIVRQFGADLPKRLVIAHLGSGASVTAVLDGASVDTSMGLTPSGGVVMATRSGDLDPGLLLFLLREHGMTAGRLEELLDRESGLLGISDRSGDLQILRRLAPALPDARLAIDIFCRSVAKQIAAMIASLGGLDLLVFSGGIGEHDAETRNAICADLAWAGVAQGADAGNVRACSPNEEEQIAWNASALMRAGVAHDTAAWHHLPVSARRLPNG</sequence>
<dbReference type="Gene3D" id="3.30.420.40">
    <property type="match status" value="2"/>
</dbReference>
<dbReference type="Pfam" id="PF00871">
    <property type="entry name" value="Acetate_kinase"/>
    <property type="match status" value="1"/>
</dbReference>
<evidence type="ECO:0000313" key="12">
    <source>
        <dbReference type="Proteomes" id="UP001500523"/>
    </source>
</evidence>
<comment type="catalytic activity">
    <reaction evidence="9">
        <text>acetate + ATP = acetyl phosphate + ADP</text>
        <dbReference type="Rhea" id="RHEA:11352"/>
        <dbReference type="ChEBI" id="CHEBI:22191"/>
        <dbReference type="ChEBI" id="CHEBI:30089"/>
        <dbReference type="ChEBI" id="CHEBI:30616"/>
        <dbReference type="ChEBI" id="CHEBI:456216"/>
        <dbReference type="EC" id="2.7.2.1"/>
    </reaction>
</comment>
<evidence type="ECO:0000256" key="4">
    <source>
        <dbReference type="ARBA" id="ARBA00022723"/>
    </source>
</evidence>
<comment type="cofactor">
    <cofactor evidence="9">
        <name>Mg(2+)</name>
        <dbReference type="ChEBI" id="CHEBI:18420"/>
    </cofactor>
    <cofactor evidence="9">
        <name>Mn(2+)</name>
        <dbReference type="ChEBI" id="CHEBI:29035"/>
    </cofactor>
    <text evidence="9">Mg(2+). Can also accept Mn(2+).</text>
</comment>
<keyword evidence="2 9" id="KW-0963">Cytoplasm</keyword>
<comment type="function">
    <text evidence="9">Catalyzes the formation of acetyl phosphate from acetate and ATP. Can also catalyze the reverse reaction.</text>
</comment>
<evidence type="ECO:0000256" key="10">
    <source>
        <dbReference type="RuleBase" id="RU003835"/>
    </source>
</evidence>
<feature type="binding site" evidence="9">
    <location>
        <begin position="296"/>
        <end position="300"/>
    </location>
    <ligand>
        <name>ATP</name>
        <dbReference type="ChEBI" id="CHEBI:30616"/>
    </ligand>
</feature>
<keyword evidence="3 9" id="KW-0808">Transferase</keyword>
<keyword evidence="12" id="KW-1185">Reference proteome</keyword>
<dbReference type="PIRSF" id="PIRSF000722">
    <property type="entry name" value="Acetate_prop_kin"/>
    <property type="match status" value="1"/>
</dbReference>
<comment type="caution">
    <text evidence="9">Lacks conserved residue(s) required for the propagation of feature annotation.</text>
</comment>
<evidence type="ECO:0000256" key="7">
    <source>
        <dbReference type="ARBA" id="ARBA00022840"/>
    </source>
</evidence>
<dbReference type="EC" id="2.7.2.1" evidence="9"/>
<dbReference type="HAMAP" id="MF_00020">
    <property type="entry name" value="Acetate_kinase"/>
    <property type="match status" value="1"/>
</dbReference>
<dbReference type="Proteomes" id="UP001500523">
    <property type="component" value="Unassembled WGS sequence"/>
</dbReference>
<dbReference type="PROSITE" id="PS01076">
    <property type="entry name" value="ACETATE_KINASE_2"/>
    <property type="match status" value="1"/>
</dbReference>
<keyword evidence="7 9" id="KW-0067">ATP-binding</keyword>
<comment type="similarity">
    <text evidence="1 9 10">Belongs to the acetokinase family.</text>
</comment>
<proteinExistence type="inferred from homology"/>
<protein>
    <recommendedName>
        <fullName evidence="9">Acetate kinase</fullName>
        <ecNumber evidence="9">2.7.2.1</ecNumber>
    </recommendedName>
    <alternativeName>
        <fullName evidence="9">Acetokinase</fullName>
    </alternativeName>
</protein>
<keyword evidence="5 9" id="KW-0547">Nucleotide-binding</keyword>
<evidence type="ECO:0000256" key="8">
    <source>
        <dbReference type="ARBA" id="ARBA00022842"/>
    </source>
</evidence>
<accession>A0ABP7ETS7</accession>
<evidence type="ECO:0000256" key="9">
    <source>
        <dbReference type="HAMAP-Rule" id="MF_00020"/>
    </source>
</evidence>
<evidence type="ECO:0000313" key="11">
    <source>
        <dbReference type="EMBL" id="GAA3724767.1"/>
    </source>
</evidence>
<dbReference type="InterPro" id="IPR043129">
    <property type="entry name" value="ATPase_NBD"/>
</dbReference>
<keyword evidence="4 9" id="KW-0479">Metal-binding</keyword>
<feature type="site" description="Transition state stabilizer" evidence="9">
    <location>
        <position position="207"/>
    </location>
</feature>
<organism evidence="11 12">
    <name type="scientific">Sphingomonas cynarae</name>
    <dbReference type="NCBI Taxonomy" id="930197"/>
    <lineage>
        <taxon>Bacteria</taxon>
        <taxon>Pseudomonadati</taxon>
        <taxon>Pseudomonadota</taxon>
        <taxon>Alphaproteobacteria</taxon>
        <taxon>Sphingomonadales</taxon>
        <taxon>Sphingomonadaceae</taxon>
        <taxon>Sphingomonas</taxon>
    </lineage>
</organism>
<dbReference type="PANTHER" id="PTHR21060:SF21">
    <property type="entry name" value="ACETATE KINASE"/>
    <property type="match status" value="1"/>
</dbReference>
<evidence type="ECO:0000256" key="1">
    <source>
        <dbReference type="ARBA" id="ARBA00008748"/>
    </source>
</evidence>
<feature type="binding site" evidence="9">
    <location>
        <position position="63"/>
    </location>
    <ligand>
        <name>substrate</name>
    </ligand>
</feature>
<dbReference type="PROSITE" id="PS01075">
    <property type="entry name" value="ACETATE_KINASE_1"/>
    <property type="match status" value="1"/>
</dbReference>
<dbReference type="InterPro" id="IPR000890">
    <property type="entry name" value="Aliphatic_acid_kin_short-chain"/>
</dbReference>
<evidence type="ECO:0000256" key="6">
    <source>
        <dbReference type="ARBA" id="ARBA00022777"/>
    </source>
</evidence>
<evidence type="ECO:0000256" key="2">
    <source>
        <dbReference type="ARBA" id="ARBA00022490"/>
    </source>
</evidence>
<feature type="binding site" evidence="9">
    <location>
        <begin position="174"/>
        <end position="178"/>
    </location>
    <ligand>
        <name>ATP</name>
        <dbReference type="ChEBI" id="CHEBI:30616"/>
    </ligand>
</feature>
<gene>
    <name evidence="9" type="primary">ackA</name>
    <name evidence="11" type="ORF">GCM10022268_35960</name>
</gene>
<name>A0ABP7ETS7_9SPHN</name>
<dbReference type="RefSeq" id="WP_344694767.1">
    <property type="nucleotide sequence ID" value="NZ_BAABBF010000014.1"/>
</dbReference>
<evidence type="ECO:0000256" key="5">
    <source>
        <dbReference type="ARBA" id="ARBA00022741"/>
    </source>
</evidence>
<dbReference type="InterPro" id="IPR023865">
    <property type="entry name" value="Aliphatic_acid_kinase_CS"/>
</dbReference>
<dbReference type="EMBL" id="BAABBF010000014">
    <property type="protein sequence ID" value="GAA3724767.1"/>
    <property type="molecule type" value="Genomic_DNA"/>
</dbReference>
<dbReference type="PANTHER" id="PTHR21060">
    <property type="entry name" value="ACETATE KINASE"/>
    <property type="match status" value="1"/>
</dbReference>
<dbReference type="InterPro" id="IPR004372">
    <property type="entry name" value="Ac/propionate_kinase"/>
</dbReference>
<feature type="active site" description="Proton donor/acceptor" evidence="9">
    <location>
        <position position="120"/>
    </location>
</feature>
<feature type="binding site" evidence="9">
    <location>
        <position position="16"/>
    </location>
    <ligand>
        <name>ATP</name>
        <dbReference type="ChEBI" id="CHEBI:30616"/>
    </ligand>
</feature>
<reference evidence="12" key="1">
    <citation type="journal article" date="2019" name="Int. J. Syst. Evol. Microbiol.">
        <title>The Global Catalogue of Microorganisms (GCM) 10K type strain sequencing project: providing services to taxonomists for standard genome sequencing and annotation.</title>
        <authorList>
            <consortium name="The Broad Institute Genomics Platform"/>
            <consortium name="The Broad Institute Genome Sequencing Center for Infectious Disease"/>
            <person name="Wu L."/>
            <person name="Ma J."/>
        </authorList>
    </citation>
    <scope>NUCLEOTIDE SEQUENCE [LARGE SCALE GENOMIC DNA]</scope>
    <source>
        <strain evidence="12">JCM 17498</strain>
    </source>
</reference>
<comment type="caution">
    <text evidence="11">The sequence shown here is derived from an EMBL/GenBank/DDBJ whole genome shotgun (WGS) entry which is preliminary data.</text>
</comment>
<keyword evidence="8 9" id="KW-0460">Magnesium</keyword>